<dbReference type="RefSeq" id="WP_147149250.1">
    <property type="nucleotide sequence ID" value="NZ_BKAJ01000034.1"/>
</dbReference>
<organism evidence="3 4">
    <name type="scientific">Reyranella soli</name>
    <dbReference type="NCBI Taxonomy" id="1230389"/>
    <lineage>
        <taxon>Bacteria</taxon>
        <taxon>Pseudomonadati</taxon>
        <taxon>Pseudomonadota</taxon>
        <taxon>Alphaproteobacteria</taxon>
        <taxon>Hyphomicrobiales</taxon>
        <taxon>Reyranellaceae</taxon>
        <taxon>Reyranella</taxon>
    </lineage>
</organism>
<dbReference type="Proteomes" id="UP000321058">
    <property type="component" value="Unassembled WGS sequence"/>
</dbReference>
<dbReference type="OrthoDB" id="9771666at2"/>
<dbReference type="InterPro" id="IPR029058">
    <property type="entry name" value="AB_hydrolase_fold"/>
</dbReference>
<dbReference type="PANTHER" id="PTHR22946">
    <property type="entry name" value="DIENELACTONE HYDROLASE DOMAIN-CONTAINING PROTEIN-RELATED"/>
    <property type="match status" value="1"/>
</dbReference>
<evidence type="ECO:0000313" key="4">
    <source>
        <dbReference type="Proteomes" id="UP000321058"/>
    </source>
</evidence>
<dbReference type="SUPFAM" id="SSF53474">
    <property type="entry name" value="alpha/beta-Hydrolases"/>
    <property type="match status" value="1"/>
</dbReference>
<evidence type="ECO:0000256" key="1">
    <source>
        <dbReference type="ARBA" id="ARBA00022801"/>
    </source>
</evidence>
<dbReference type="InterPro" id="IPR002925">
    <property type="entry name" value="Dienelactn_hydro"/>
</dbReference>
<name>A0A512N838_9HYPH</name>
<accession>A0A512N838</accession>
<dbReference type="AlphaFoldDB" id="A0A512N838"/>
<keyword evidence="4" id="KW-1185">Reference proteome</keyword>
<evidence type="ECO:0000259" key="2">
    <source>
        <dbReference type="Pfam" id="PF01738"/>
    </source>
</evidence>
<proteinExistence type="predicted"/>
<sequence>MESLAFDTLTFDHPAACRPARLTASLHLPEAGSPVPCMVLLTSSAGVQRHREHFYAQALNEAGVAALIVDSFTGRGVRRTVADQTLVSAAQMEGDAFATLALLRTDPRIDPERIGIMGVSKGGGAALNAAVAVRQRWRGGFPHLFDLHVAICPGATAQHRDPRTHGKPMFFMLAARDDYTPAPLAVEYAERMRKAGNGRIKVKVYGSAHHGWESIGPVFDIKDAENWSCCTNFIEDDGRHFVVAAGRAMSEPEYQAWARQYCVTKGARAGGGTLELKQRATADLLAFLQAHGFASQWTNRPLPAIHAA</sequence>
<comment type="caution">
    <text evidence="3">The sequence shown here is derived from an EMBL/GenBank/DDBJ whole genome shotgun (WGS) entry which is preliminary data.</text>
</comment>
<evidence type="ECO:0000313" key="3">
    <source>
        <dbReference type="EMBL" id="GEP55148.1"/>
    </source>
</evidence>
<protein>
    <recommendedName>
        <fullName evidence="2">Dienelactone hydrolase domain-containing protein</fullName>
    </recommendedName>
</protein>
<gene>
    <name evidence="3" type="ORF">RSO01_23140</name>
</gene>
<dbReference type="EMBL" id="BKAJ01000034">
    <property type="protein sequence ID" value="GEP55148.1"/>
    <property type="molecule type" value="Genomic_DNA"/>
</dbReference>
<dbReference type="Pfam" id="PF01738">
    <property type="entry name" value="DLH"/>
    <property type="match status" value="1"/>
</dbReference>
<dbReference type="GO" id="GO:0052689">
    <property type="term" value="F:carboxylic ester hydrolase activity"/>
    <property type="evidence" value="ECO:0007669"/>
    <property type="project" value="UniProtKB-ARBA"/>
</dbReference>
<dbReference type="InterPro" id="IPR050261">
    <property type="entry name" value="FrsA_esterase"/>
</dbReference>
<dbReference type="PANTHER" id="PTHR22946:SF9">
    <property type="entry name" value="POLYKETIDE TRANSFERASE AF380"/>
    <property type="match status" value="1"/>
</dbReference>
<dbReference type="Gene3D" id="3.40.50.1820">
    <property type="entry name" value="alpha/beta hydrolase"/>
    <property type="match status" value="1"/>
</dbReference>
<feature type="domain" description="Dienelactone hydrolase" evidence="2">
    <location>
        <begin position="25"/>
        <end position="213"/>
    </location>
</feature>
<reference evidence="3 4" key="1">
    <citation type="submission" date="2019-07" db="EMBL/GenBank/DDBJ databases">
        <title>Whole genome shotgun sequence of Reyranella soli NBRC 108950.</title>
        <authorList>
            <person name="Hosoyama A."/>
            <person name="Uohara A."/>
            <person name="Ohji S."/>
            <person name="Ichikawa N."/>
        </authorList>
    </citation>
    <scope>NUCLEOTIDE SEQUENCE [LARGE SCALE GENOMIC DNA]</scope>
    <source>
        <strain evidence="3 4">NBRC 108950</strain>
    </source>
</reference>
<keyword evidence="1" id="KW-0378">Hydrolase</keyword>